<dbReference type="InterPro" id="IPR007647">
    <property type="entry name" value="RNA_pol_Rpb2_5"/>
</dbReference>
<dbReference type="EC" id="2.7.7.6" evidence="2"/>
<dbReference type="GO" id="GO:0003677">
    <property type="term" value="F:DNA binding"/>
    <property type="evidence" value="ECO:0007669"/>
    <property type="project" value="InterPro"/>
</dbReference>
<dbReference type="GO" id="GO:0006351">
    <property type="term" value="P:DNA-templated transcription"/>
    <property type="evidence" value="ECO:0007669"/>
    <property type="project" value="InterPro"/>
</dbReference>
<feature type="domain" description="RNA polymerase beta subunit protrusion" evidence="12">
    <location>
        <begin position="26"/>
        <end position="410"/>
    </location>
</feature>
<reference evidence="16" key="1">
    <citation type="journal article" date="2020" name="Nature">
        <title>Giant virus diversity and host interactions through global metagenomics.</title>
        <authorList>
            <person name="Schulz F."/>
            <person name="Roux S."/>
            <person name="Paez-Espino D."/>
            <person name="Jungbluth S."/>
            <person name="Walsh D.A."/>
            <person name="Denef V.J."/>
            <person name="McMahon K.D."/>
            <person name="Konstantinidis K.T."/>
            <person name="Eloe-Fadrosh E.A."/>
            <person name="Kyrpides N.C."/>
            <person name="Woyke T."/>
        </authorList>
    </citation>
    <scope>NUCLEOTIDE SEQUENCE</scope>
    <source>
        <strain evidence="16">GVMAG-M-3300020565-3</strain>
    </source>
</reference>
<dbReference type="GO" id="GO:0000428">
    <property type="term" value="C:DNA-directed RNA polymerase complex"/>
    <property type="evidence" value="ECO:0007669"/>
    <property type="project" value="UniProtKB-KW"/>
</dbReference>
<accession>A0A6C0CET0</accession>
<dbReference type="InterPro" id="IPR015712">
    <property type="entry name" value="DNA-dir_RNA_pol_su2"/>
</dbReference>
<evidence type="ECO:0000256" key="7">
    <source>
        <dbReference type="ARBA" id="ARBA00022833"/>
    </source>
</evidence>
<evidence type="ECO:0000259" key="13">
    <source>
        <dbReference type="Pfam" id="PF04565"/>
    </source>
</evidence>
<dbReference type="Gene3D" id="2.40.50.150">
    <property type="match status" value="1"/>
</dbReference>
<keyword evidence="5" id="KW-0548">Nucleotidyltransferase</keyword>
<evidence type="ECO:0000256" key="4">
    <source>
        <dbReference type="ARBA" id="ARBA00022679"/>
    </source>
</evidence>
<dbReference type="InterPro" id="IPR037033">
    <property type="entry name" value="DNA-dir_RNAP_su2_hyb_sf"/>
</dbReference>
<feature type="domain" description="RNA polymerase Rpb2" evidence="10">
    <location>
        <begin position="1429"/>
        <end position="1519"/>
    </location>
</feature>
<keyword evidence="3" id="KW-0240">DNA-directed RNA polymerase</keyword>
<dbReference type="Gene3D" id="3.90.1070.20">
    <property type="match status" value="1"/>
</dbReference>
<keyword evidence="7" id="KW-0862">Zinc</keyword>
<dbReference type="InterPro" id="IPR014724">
    <property type="entry name" value="RNA_pol_RPB2_OB-fold"/>
</dbReference>
<dbReference type="Pfam" id="PF04565">
    <property type="entry name" value="RNA_pol_Rpb2_3"/>
    <property type="match status" value="1"/>
</dbReference>
<feature type="domain" description="RNA polymerase Rpb2" evidence="13">
    <location>
        <begin position="468"/>
        <end position="532"/>
    </location>
</feature>
<evidence type="ECO:0000259" key="12">
    <source>
        <dbReference type="Pfam" id="PF04563"/>
    </source>
</evidence>
<evidence type="ECO:0000256" key="6">
    <source>
        <dbReference type="ARBA" id="ARBA00022723"/>
    </source>
</evidence>
<dbReference type="Pfam" id="PF04563">
    <property type="entry name" value="RNA_pol_Rpb2_1"/>
    <property type="match status" value="1"/>
</dbReference>
<evidence type="ECO:0000256" key="3">
    <source>
        <dbReference type="ARBA" id="ARBA00022478"/>
    </source>
</evidence>
<feature type="domain" description="RNA polymerase Rpb2" evidence="15">
    <location>
        <begin position="696"/>
        <end position="740"/>
    </location>
</feature>
<dbReference type="GO" id="GO:0046872">
    <property type="term" value="F:metal ion binding"/>
    <property type="evidence" value="ECO:0007669"/>
    <property type="project" value="UniProtKB-KW"/>
</dbReference>
<dbReference type="InterPro" id="IPR037034">
    <property type="entry name" value="RNA_pol_Rpb2_2_sf"/>
</dbReference>
<dbReference type="Gene3D" id="3.90.1800.10">
    <property type="entry name" value="RNA polymerase alpha subunit dimerisation domain"/>
    <property type="match status" value="1"/>
</dbReference>
<dbReference type="InterPro" id="IPR007646">
    <property type="entry name" value="RNA_pol_Rpb2_4"/>
</dbReference>
<dbReference type="InterPro" id="IPR007644">
    <property type="entry name" value="RNA_pol_bsu_protrusion"/>
</dbReference>
<dbReference type="Pfam" id="PF04561">
    <property type="entry name" value="RNA_pol_Rpb2_2"/>
    <property type="match status" value="1"/>
</dbReference>
<dbReference type="EMBL" id="MN739393">
    <property type="protein sequence ID" value="QHT02360.1"/>
    <property type="molecule type" value="Genomic_DNA"/>
</dbReference>
<keyword evidence="8" id="KW-0804">Transcription</keyword>
<evidence type="ECO:0000256" key="5">
    <source>
        <dbReference type="ARBA" id="ARBA00022695"/>
    </source>
</evidence>
<dbReference type="InterPro" id="IPR007641">
    <property type="entry name" value="RNA_pol_Rpb2_7"/>
</dbReference>
<dbReference type="Pfam" id="PF04567">
    <property type="entry name" value="RNA_pol_Rpb2_5"/>
    <property type="match status" value="1"/>
</dbReference>
<evidence type="ECO:0000256" key="2">
    <source>
        <dbReference type="ARBA" id="ARBA00012418"/>
    </source>
</evidence>
<dbReference type="Gene3D" id="3.90.1110.10">
    <property type="entry name" value="RNA polymerase Rpb2, domain 2"/>
    <property type="match status" value="1"/>
</dbReference>
<dbReference type="FunFam" id="3.90.1800.10:FF:000002">
    <property type="entry name" value="DNA-directed RNA polymerase subunit beta"/>
    <property type="match status" value="1"/>
</dbReference>
<dbReference type="CDD" id="cd00653">
    <property type="entry name" value="RNA_pol_B_RPB2"/>
    <property type="match status" value="1"/>
</dbReference>
<feature type="domain" description="DNA-directed RNA polymerase subunit 2 hybrid-binding" evidence="9">
    <location>
        <begin position="750"/>
        <end position="1091"/>
    </location>
</feature>
<evidence type="ECO:0000313" key="16">
    <source>
        <dbReference type="EMBL" id="QHT02360.1"/>
    </source>
</evidence>
<feature type="domain" description="RNA polymerase Rpb2" evidence="11">
    <location>
        <begin position="227"/>
        <end position="380"/>
    </location>
</feature>
<dbReference type="InterPro" id="IPR007642">
    <property type="entry name" value="RNA_pol_Rpb2_2"/>
</dbReference>
<evidence type="ECO:0000259" key="9">
    <source>
        <dbReference type="Pfam" id="PF00562"/>
    </source>
</evidence>
<dbReference type="GO" id="GO:0032549">
    <property type="term" value="F:ribonucleoside binding"/>
    <property type="evidence" value="ECO:0007669"/>
    <property type="project" value="InterPro"/>
</dbReference>
<evidence type="ECO:0000259" key="10">
    <source>
        <dbReference type="Pfam" id="PF04560"/>
    </source>
</evidence>
<name>A0A6C0CET0_9ZZZZ</name>
<dbReference type="Gene3D" id="2.40.270.10">
    <property type="entry name" value="DNA-directed RNA polymerase, subunit 2, domain 6"/>
    <property type="match status" value="1"/>
</dbReference>
<proteinExistence type="inferred from homology"/>
<dbReference type="Gene3D" id="3.10.28.10">
    <property type="entry name" value="Homing endonucleases"/>
    <property type="match status" value="1"/>
</dbReference>
<feature type="domain" description="RNA polymerase Rpb2" evidence="14">
    <location>
        <begin position="581"/>
        <end position="642"/>
    </location>
</feature>
<dbReference type="PANTHER" id="PTHR20856">
    <property type="entry name" value="DNA-DIRECTED RNA POLYMERASE I SUBUNIT 2"/>
    <property type="match status" value="1"/>
</dbReference>
<dbReference type="Pfam" id="PF00562">
    <property type="entry name" value="RNA_pol_Rpb2_6"/>
    <property type="match status" value="1"/>
</dbReference>
<dbReference type="GO" id="GO:0003899">
    <property type="term" value="F:DNA-directed RNA polymerase activity"/>
    <property type="evidence" value="ECO:0007669"/>
    <property type="project" value="UniProtKB-EC"/>
</dbReference>
<evidence type="ECO:0000256" key="8">
    <source>
        <dbReference type="ARBA" id="ARBA00023163"/>
    </source>
</evidence>
<dbReference type="Pfam" id="PF04566">
    <property type="entry name" value="RNA_pol_Rpb2_4"/>
    <property type="match status" value="1"/>
</dbReference>
<sequence>MFSNVCWDVLDIYFQKGGSPESSNPLVKHQVDSYNKFIDNTLGQIIGGFNPIKVKITNQKAELPDNSYNISINILNPSIVKPNYQLPDGTQNIMTPYIARMNNMTYSSGIYVNVHISTEITNKSGMTEKFDKTVNGVYIGKIPIMVRSKLCVLSQMQGICEENKNECIYDFGGYFIVNGNEKVLISQDRINENKVLVFHPNNNAEGLYAEIRSMCDSTYLPPKTTCLNMSGKLNHMGRIIRINTSFIRSEVPVFVIFRALGILSDREIINHIVYDTDSEKNQRIINELMACCEDACDINTQEQAENTLIKIMIGVNKNNDHETNKAQLHNNLLNDFLPHVGKSYRRKALYVGYIIRKMIRIYLGYDTYDNRDSYINKRVDTPGVLMSNLFRQCYGKMTKELKIAIEKELNLWRGNANIPISNIISDISIHRFFKQSLLDSWIRYSLSTGNWGIKSIGTFQNIKQGVSQVLNRMSYASTLSHMRRINTAMEKNGKLVQPRKLDNSQIGMICPAETPEGSSVGLVKNMALSTNISIAMNSIHIRRILVNLGVVVYDDSYSMANPEKSPIEYLKQMGSEDNVYVMVNGDIIGYYTNPDKLYSTLKHYKRSGIIYPMTSIVWNIQKSCIIISTEAGRMYRPLYIVDIDPATNKRELRIARILRRKGISWKEYIADKHFDYFVVPNEVSKNQDDPEKYLDEEGFIEYMDCDEINSAMLATFPADLEEGIKGTALPPFYTHSEIHPSLMNGILGVNIPFSDHNQSPRNCYQCAMGKQALGVYMSNFNKRIDTMGNILNYPQKSLVYTKLSKYTMAHKLPSGVNAIVAIMTHTGFNQEDSIMVNQSALDRGLFTSTYYKAMRDTCNKNHSTGEEELFTNPTNISSQKPYSYEKLNDDGFVSKNTYVNGNDVIVGKVMPKKANGVITYQDSSLTMKANDDGYVDMNYNGVNSEGYKFCKVRIRKNRKPEIGDKCASCSAQKGTIGMIYRHQDMPFTKDGIVPDIIMNPHAIPSRMTIAQLMESIMGKACCHIGAFGDSTPYTDCSVEGITKVLEMSGMEKYGNEIMYNGRTGEQIHTDIFIGPTYYQRLKHMVSDKVHCLTEEHEVLTEGGWKFVNTITTEDKVAILKDDRLVYEEPLEVHKYPEYSGTMYNISNTLIDLNTTIEHRMLVRSDGSDSGGSGYHLEKASDIIGKCVRYKKDGVWDAPDYQFVIPVSNKEINMEAWLEFFGKWISSNCDKKIMYQFGSHMPDDTFNITYYLNYLIDNKYKDTLYMPEWVWKLSSRQVRILMKSMIAANMATGGYKYDNMFCSKYESLADDMMRLCIHAGWSGVKSLWKDSVSKDGILKDGILKDGALWKITIIKKRNSPYANAANAKKEKQHSERIYNYKGAVYCISVSSEVFMVRRNGKSVWTGNSRGSNGPIVMLTRQPSEGRARSGGLRLGEMERDCFIAHGTSNFLAERMLHVSDNYRVFICKKCGMHANVNTEKSIYSCKYCKNNTDIAQVRMPYAFKLLNQELYTMNIMMRYVCN</sequence>
<evidence type="ECO:0000259" key="11">
    <source>
        <dbReference type="Pfam" id="PF04561"/>
    </source>
</evidence>
<dbReference type="InterPro" id="IPR007645">
    <property type="entry name" value="RNA_pol_Rpb2_3"/>
</dbReference>
<evidence type="ECO:0000256" key="1">
    <source>
        <dbReference type="ARBA" id="ARBA00006835"/>
    </source>
</evidence>
<evidence type="ECO:0000259" key="15">
    <source>
        <dbReference type="Pfam" id="PF04567"/>
    </source>
</evidence>
<dbReference type="InterPro" id="IPR027434">
    <property type="entry name" value="Homing_endonucl"/>
</dbReference>
<comment type="similarity">
    <text evidence="1">Belongs to the RNA polymerase beta chain family.</text>
</comment>
<dbReference type="SUPFAM" id="SSF64484">
    <property type="entry name" value="beta and beta-prime subunits of DNA dependent RNA-polymerase"/>
    <property type="match status" value="2"/>
</dbReference>
<dbReference type="InterPro" id="IPR007120">
    <property type="entry name" value="DNA-dir_RNAP_su2_dom"/>
</dbReference>
<dbReference type="Pfam" id="PF04560">
    <property type="entry name" value="RNA_pol_Rpb2_7"/>
    <property type="match status" value="1"/>
</dbReference>
<keyword evidence="6" id="KW-0479">Metal-binding</keyword>
<organism evidence="16">
    <name type="scientific">viral metagenome</name>
    <dbReference type="NCBI Taxonomy" id="1070528"/>
    <lineage>
        <taxon>unclassified sequences</taxon>
        <taxon>metagenomes</taxon>
        <taxon>organismal metagenomes</taxon>
    </lineage>
</organism>
<keyword evidence="4" id="KW-0808">Transferase</keyword>
<evidence type="ECO:0000259" key="14">
    <source>
        <dbReference type="Pfam" id="PF04566"/>
    </source>
</evidence>
<protein>
    <recommendedName>
        <fullName evidence="2">DNA-directed RNA polymerase</fullName>
        <ecNumber evidence="2">2.7.7.6</ecNumber>
    </recommendedName>
</protein>
<dbReference type="Gene3D" id="3.90.1100.10">
    <property type="match status" value="1"/>
</dbReference>